<organism evidence="1 2">
    <name type="scientific">Schleiferia thermophila</name>
    <dbReference type="NCBI Taxonomy" id="884107"/>
    <lineage>
        <taxon>Bacteria</taxon>
        <taxon>Pseudomonadati</taxon>
        <taxon>Bacteroidota</taxon>
        <taxon>Flavobacteriia</taxon>
        <taxon>Flavobacteriales</taxon>
        <taxon>Schleiferiaceae</taxon>
        <taxon>Schleiferia</taxon>
    </lineage>
</organism>
<dbReference type="AlphaFoldDB" id="A0A369A7F6"/>
<gene>
    <name evidence="1" type="ORF">DES35_101365</name>
</gene>
<reference evidence="1 2" key="1">
    <citation type="submission" date="2018-07" db="EMBL/GenBank/DDBJ databases">
        <title>Genomic Encyclopedia of Type Strains, Phase IV (KMG-IV): sequencing the most valuable type-strain genomes for metagenomic binning, comparative biology and taxonomic classification.</title>
        <authorList>
            <person name="Goeker M."/>
        </authorList>
    </citation>
    <scope>NUCLEOTIDE SEQUENCE [LARGE SCALE GENOMIC DNA]</scope>
    <source>
        <strain evidence="1 2">DSM 21410</strain>
    </source>
</reference>
<name>A0A369A7F6_9FLAO</name>
<dbReference type="RefSeq" id="WP_125039372.1">
    <property type="nucleotide sequence ID" value="NZ_BHZF01000001.1"/>
</dbReference>
<evidence type="ECO:0000313" key="2">
    <source>
        <dbReference type="Proteomes" id="UP000253517"/>
    </source>
</evidence>
<dbReference type="Proteomes" id="UP000253517">
    <property type="component" value="Unassembled WGS sequence"/>
</dbReference>
<dbReference type="EMBL" id="QPJS01000001">
    <property type="protein sequence ID" value="RCX05085.1"/>
    <property type="molecule type" value="Genomic_DNA"/>
</dbReference>
<keyword evidence="2" id="KW-1185">Reference proteome</keyword>
<protein>
    <submittedName>
        <fullName evidence="1">Uncharacterized protein</fullName>
    </submittedName>
</protein>
<sequence length="82" mass="9818">MRLLEVIPYKQFRISIYSHDLHYYVEIEGGPMKQCFRFTKELAPADKGGVRALLDEEFFARTKEIFDFMHQNFKNAIERQKS</sequence>
<evidence type="ECO:0000313" key="1">
    <source>
        <dbReference type="EMBL" id="RCX05085.1"/>
    </source>
</evidence>
<comment type="caution">
    <text evidence="1">The sequence shown here is derived from an EMBL/GenBank/DDBJ whole genome shotgun (WGS) entry which is preliminary data.</text>
</comment>
<accession>A0A369A7F6</accession>
<proteinExistence type="predicted"/>